<dbReference type="RefSeq" id="XP_012939208.1">
    <property type="nucleotide sequence ID" value="XM_013083754.1"/>
</dbReference>
<name>A0ABM1A203_APLCA</name>
<sequence>MRMRKQVVEAPPKMSVISCIEGEDPPPVSLEAERRKTMTIIHKVEKEIPAFREKHLKKLKPQFPEDFQDFVQFIVDRNQLKRYPKNPTEFVNLISKVRDAAEVLYKSEVEQMETAVATFHVFCAAVQDFCERLTVALERHVGRYCHSYSSEAGQHDIPAVQFYENNITRWRGQIKEAFTLLDDIMRNIKDTAINLEYFITNFPRAVHYMGLSLDVFPRIYNPLKDWVTSDEAYVRRLQEEMEELKREKVSLDSLARRHRMQAGGIQSKVIRSQHHSTTLRGRLVAARDERRACRKRELSVMDATVKIESELYQRKQALSRTLRNLSQDDPSLTTRREQLVDNSSLLSDQIARLEKKMAGMKTELKNVKKERIAAQKEFHRMQVLHEKNTKLEHDIKDDADDATQDVRDIEEERRILGEKVIALARIREIKNDPNTIKVIHKEGFAPGRKFDVSEGLEEACRTAASEIGRDWPMLSSPRRWSGSKFNFNLSARSESSVHGSEISKCGSTRSLDQWSRVSQEASSNALGRTLRSMHRHSRHSKADDDVVTTVN</sequence>
<accession>A0ABM1A203</accession>
<evidence type="ECO:0000256" key="1">
    <source>
        <dbReference type="SAM" id="Coils"/>
    </source>
</evidence>
<feature type="coiled-coil region" evidence="1">
    <location>
        <begin position="227"/>
        <end position="261"/>
    </location>
</feature>
<evidence type="ECO:0000313" key="4">
    <source>
        <dbReference type="RefSeq" id="XP_012939208.1"/>
    </source>
</evidence>
<protein>
    <submittedName>
        <fullName evidence="4">Uncharacterized protein LOC101852771</fullName>
    </submittedName>
</protein>
<dbReference type="GeneID" id="101852771"/>
<keyword evidence="1" id="KW-0175">Coiled coil</keyword>
<proteinExistence type="predicted"/>
<gene>
    <name evidence="4" type="primary">LOC101852771</name>
</gene>
<evidence type="ECO:0000313" key="3">
    <source>
        <dbReference type="Proteomes" id="UP000694888"/>
    </source>
</evidence>
<feature type="region of interest" description="Disordered" evidence="2">
    <location>
        <begin position="528"/>
        <end position="551"/>
    </location>
</feature>
<organism evidence="3 4">
    <name type="scientific">Aplysia californica</name>
    <name type="common">California sea hare</name>
    <dbReference type="NCBI Taxonomy" id="6500"/>
    <lineage>
        <taxon>Eukaryota</taxon>
        <taxon>Metazoa</taxon>
        <taxon>Spiralia</taxon>
        <taxon>Lophotrochozoa</taxon>
        <taxon>Mollusca</taxon>
        <taxon>Gastropoda</taxon>
        <taxon>Heterobranchia</taxon>
        <taxon>Euthyneura</taxon>
        <taxon>Tectipleura</taxon>
        <taxon>Aplysiida</taxon>
        <taxon>Aplysioidea</taxon>
        <taxon>Aplysiidae</taxon>
        <taxon>Aplysia</taxon>
    </lineage>
</organism>
<keyword evidence="3" id="KW-1185">Reference proteome</keyword>
<evidence type="ECO:0000256" key="2">
    <source>
        <dbReference type="SAM" id="MobiDB-lite"/>
    </source>
</evidence>
<reference evidence="4" key="1">
    <citation type="submission" date="2025-08" db="UniProtKB">
        <authorList>
            <consortium name="RefSeq"/>
        </authorList>
    </citation>
    <scope>IDENTIFICATION</scope>
</reference>
<feature type="coiled-coil region" evidence="1">
    <location>
        <begin position="336"/>
        <end position="419"/>
    </location>
</feature>
<dbReference type="Proteomes" id="UP000694888">
    <property type="component" value="Unplaced"/>
</dbReference>